<evidence type="ECO:0000256" key="1">
    <source>
        <dbReference type="SAM" id="MobiDB-lite"/>
    </source>
</evidence>
<evidence type="ECO:0000313" key="2">
    <source>
        <dbReference type="EMBL" id="CAB4799290.1"/>
    </source>
</evidence>
<accession>A0A6J6XPQ1</accession>
<name>A0A6J6XPQ1_9ZZZZ</name>
<dbReference type="EMBL" id="CAFAAG010000109">
    <property type="protein sequence ID" value="CAB4799290.1"/>
    <property type="molecule type" value="Genomic_DNA"/>
</dbReference>
<protein>
    <submittedName>
        <fullName evidence="2">Unannotated protein</fullName>
    </submittedName>
</protein>
<proteinExistence type="predicted"/>
<sequence length="51" mass="5469">MLTPAVNTVPDVRCNPGDNTPAAMRNNVDFPLPDPPTMPSLSPISTFRSTD</sequence>
<feature type="region of interest" description="Disordered" evidence="1">
    <location>
        <begin position="1"/>
        <end position="51"/>
    </location>
</feature>
<gene>
    <name evidence="2" type="ORF">UFOPK2975_01166</name>
</gene>
<feature type="compositionally biased region" description="Polar residues" evidence="1">
    <location>
        <begin position="39"/>
        <end position="51"/>
    </location>
</feature>
<organism evidence="2">
    <name type="scientific">freshwater metagenome</name>
    <dbReference type="NCBI Taxonomy" id="449393"/>
    <lineage>
        <taxon>unclassified sequences</taxon>
        <taxon>metagenomes</taxon>
        <taxon>ecological metagenomes</taxon>
    </lineage>
</organism>
<reference evidence="2" key="1">
    <citation type="submission" date="2020-05" db="EMBL/GenBank/DDBJ databases">
        <authorList>
            <person name="Chiriac C."/>
            <person name="Salcher M."/>
            <person name="Ghai R."/>
            <person name="Kavagutti S V."/>
        </authorList>
    </citation>
    <scope>NUCLEOTIDE SEQUENCE</scope>
</reference>
<dbReference type="AlphaFoldDB" id="A0A6J6XPQ1"/>